<dbReference type="Proteomes" id="UP000017837">
    <property type="component" value="Unassembled WGS sequence"/>
</dbReference>
<proteinExistence type="predicted"/>
<evidence type="ECO:0000313" key="2">
    <source>
        <dbReference type="EMBL" id="ESQ87270.1"/>
    </source>
</evidence>
<evidence type="ECO:0000313" key="3">
    <source>
        <dbReference type="Proteomes" id="UP000017837"/>
    </source>
</evidence>
<dbReference type="STRING" id="1121022.GCA_000376105_04503"/>
<dbReference type="InterPro" id="IPR010982">
    <property type="entry name" value="Lambda_DNA-bd_dom_sf"/>
</dbReference>
<dbReference type="SMART" id="SM00530">
    <property type="entry name" value="HTH_XRE"/>
    <property type="match status" value="1"/>
</dbReference>
<dbReference type="PATRIC" id="fig|1121022.4.peg.3544"/>
<dbReference type="PROSITE" id="PS50943">
    <property type="entry name" value="HTH_CROC1"/>
    <property type="match status" value="1"/>
</dbReference>
<dbReference type="eggNOG" id="COG1476">
    <property type="taxonomic scope" value="Bacteria"/>
</dbReference>
<keyword evidence="3" id="KW-1185">Reference proteome</keyword>
<protein>
    <recommendedName>
        <fullName evidence="1">HTH cro/C1-type domain-containing protein</fullName>
    </recommendedName>
</protein>
<dbReference type="Gene3D" id="1.10.260.40">
    <property type="entry name" value="lambda repressor-like DNA-binding domains"/>
    <property type="match status" value="1"/>
</dbReference>
<reference evidence="2 3" key="1">
    <citation type="journal article" date="2014" name="Nature">
        <title>Sequential evolution of bacterial morphology by co-option of a developmental regulator.</title>
        <authorList>
            <person name="Jiang C."/>
            <person name="Brown P.J."/>
            <person name="Ducret A."/>
            <person name="Brun Y.V."/>
        </authorList>
    </citation>
    <scope>NUCLEOTIDE SEQUENCE [LARGE SCALE GENOMIC DNA]</scope>
    <source>
        <strain evidence="2 3">DSM 16100</strain>
    </source>
</reference>
<feature type="domain" description="HTH cro/C1-type" evidence="1">
    <location>
        <begin position="5"/>
        <end position="58"/>
    </location>
</feature>
<sequence length="89" mass="9526">MGQNIKEARLRRNLSADVVAGRAFTSRPTLVRIEKGDSGVGIGIYASVLQALGQLEALANIASIESDKVGQDLIAQSLPPRVRIRKTKA</sequence>
<gene>
    <name evidence="2" type="ORF">ABENE_17355</name>
</gene>
<comment type="caution">
    <text evidence="2">The sequence shown here is derived from an EMBL/GenBank/DDBJ whole genome shotgun (WGS) entry which is preliminary data.</text>
</comment>
<dbReference type="Pfam" id="PF13560">
    <property type="entry name" value="HTH_31"/>
    <property type="match status" value="1"/>
</dbReference>
<dbReference type="CDD" id="cd00093">
    <property type="entry name" value="HTH_XRE"/>
    <property type="match status" value="1"/>
</dbReference>
<accession>V4PP53</accession>
<dbReference type="AlphaFoldDB" id="V4PP53"/>
<evidence type="ECO:0000259" key="1">
    <source>
        <dbReference type="PROSITE" id="PS50943"/>
    </source>
</evidence>
<name>V4PP53_9CAUL</name>
<dbReference type="SUPFAM" id="SSF47413">
    <property type="entry name" value="lambda repressor-like DNA-binding domains"/>
    <property type="match status" value="1"/>
</dbReference>
<organism evidence="2 3">
    <name type="scientific">Asticcacaulis benevestitus DSM 16100 = ATCC BAA-896</name>
    <dbReference type="NCBI Taxonomy" id="1121022"/>
    <lineage>
        <taxon>Bacteria</taxon>
        <taxon>Pseudomonadati</taxon>
        <taxon>Pseudomonadota</taxon>
        <taxon>Alphaproteobacteria</taxon>
        <taxon>Caulobacterales</taxon>
        <taxon>Caulobacteraceae</taxon>
        <taxon>Asticcacaulis</taxon>
    </lineage>
</organism>
<dbReference type="InterPro" id="IPR001387">
    <property type="entry name" value="Cro/C1-type_HTH"/>
</dbReference>
<dbReference type="GO" id="GO:0003677">
    <property type="term" value="F:DNA binding"/>
    <property type="evidence" value="ECO:0007669"/>
    <property type="project" value="InterPro"/>
</dbReference>
<dbReference type="EMBL" id="AWGB01000045">
    <property type="protein sequence ID" value="ESQ87270.1"/>
    <property type="molecule type" value="Genomic_DNA"/>
</dbReference>